<dbReference type="GO" id="GO:0003677">
    <property type="term" value="F:DNA binding"/>
    <property type="evidence" value="ECO:0007669"/>
    <property type="project" value="UniProtKB-KW"/>
</dbReference>
<keyword evidence="2" id="KW-0238">DNA-binding</keyword>
<dbReference type="SUPFAM" id="SSF46785">
    <property type="entry name" value="Winged helix' DNA-binding domain"/>
    <property type="match status" value="1"/>
</dbReference>
<reference evidence="5" key="1">
    <citation type="journal article" date="2014" name="Int. J. Syst. Evol. Microbiol.">
        <title>Complete genome sequence of Corynebacterium casei LMG S-19264T (=DSM 44701T), isolated from a smear-ripened cheese.</title>
        <authorList>
            <consortium name="US DOE Joint Genome Institute (JGI-PGF)"/>
            <person name="Walter F."/>
            <person name="Albersmeier A."/>
            <person name="Kalinowski J."/>
            <person name="Ruckert C."/>
        </authorList>
    </citation>
    <scope>NUCLEOTIDE SEQUENCE</scope>
    <source>
        <strain evidence="5">CGMCC 4.3508</strain>
    </source>
</reference>
<reference evidence="5" key="2">
    <citation type="submission" date="2020-09" db="EMBL/GenBank/DDBJ databases">
        <authorList>
            <person name="Sun Q."/>
            <person name="Zhou Y."/>
        </authorList>
    </citation>
    <scope>NUCLEOTIDE SEQUENCE</scope>
    <source>
        <strain evidence="5">CGMCC 4.3508</strain>
    </source>
</reference>
<proteinExistence type="predicted"/>
<dbReference type="InterPro" id="IPR036388">
    <property type="entry name" value="WH-like_DNA-bd_sf"/>
</dbReference>
<dbReference type="GO" id="GO:0045892">
    <property type="term" value="P:negative regulation of DNA-templated transcription"/>
    <property type="evidence" value="ECO:0007669"/>
    <property type="project" value="TreeGrafter"/>
</dbReference>
<dbReference type="InterPro" id="IPR000524">
    <property type="entry name" value="Tscrpt_reg_HTH_GntR"/>
</dbReference>
<organism evidence="5 6">
    <name type="scientific">Nocardia jinanensis</name>
    <dbReference type="NCBI Taxonomy" id="382504"/>
    <lineage>
        <taxon>Bacteria</taxon>
        <taxon>Bacillati</taxon>
        <taxon>Actinomycetota</taxon>
        <taxon>Actinomycetes</taxon>
        <taxon>Mycobacteriales</taxon>
        <taxon>Nocardiaceae</taxon>
        <taxon>Nocardia</taxon>
    </lineage>
</organism>
<dbReference type="Pfam" id="PF00392">
    <property type="entry name" value="GntR"/>
    <property type="match status" value="1"/>
</dbReference>
<dbReference type="GO" id="GO:0003700">
    <property type="term" value="F:DNA-binding transcription factor activity"/>
    <property type="evidence" value="ECO:0007669"/>
    <property type="project" value="InterPro"/>
</dbReference>
<sequence>MVSKPRYALIADDIRARISSGDYAPGDQLPTKAQLMEQWGAALNTVARAITELQNEGLVETFHGVGSFVQTPSPAQAEEAEGDEVAQLRARVEQLEGMCARIEQLEALMMEVFSNLGLAYPSAPNTTDATSREAM</sequence>
<dbReference type="Gene3D" id="1.10.10.10">
    <property type="entry name" value="Winged helix-like DNA-binding domain superfamily/Winged helix DNA-binding domain"/>
    <property type="match status" value="1"/>
</dbReference>
<evidence type="ECO:0000313" key="5">
    <source>
        <dbReference type="EMBL" id="GGL44221.1"/>
    </source>
</evidence>
<evidence type="ECO:0000256" key="2">
    <source>
        <dbReference type="ARBA" id="ARBA00023125"/>
    </source>
</evidence>
<protein>
    <recommendedName>
        <fullName evidence="4">HTH gntR-type domain-containing protein</fullName>
    </recommendedName>
</protein>
<dbReference type="AlphaFoldDB" id="A0A917RYB5"/>
<dbReference type="CDD" id="cd07377">
    <property type="entry name" value="WHTH_GntR"/>
    <property type="match status" value="1"/>
</dbReference>
<evidence type="ECO:0000256" key="1">
    <source>
        <dbReference type="ARBA" id="ARBA00023015"/>
    </source>
</evidence>
<gene>
    <name evidence="5" type="ORF">GCM10011588_68650</name>
</gene>
<evidence type="ECO:0000259" key="4">
    <source>
        <dbReference type="PROSITE" id="PS50949"/>
    </source>
</evidence>
<dbReference type="SMART" id="SM00345">
    <property type="entry name" value="HTH_GNTR"/>
    <property type="match status" value="1"/>
</dbReference>
<name>A0A917RYB5_9NOCA</name>
<comment type="caution">
    <text evidence="5">The sequence shown here is derived from an EMBL/GenBank/DDBJ whole genome shotgun (WGS) entry which is preliminary data.</text>
</comment>
<dbReference type="Proteomes" id="UP000638263">
    <property type="component" value="Unassembled WGS sequence"/>
</dbReference>
<dbReference type="InterPro" id="IPR050679">
    <property type="entry name" value="Bact_HTH_transcr_reg"/>
</dbReference>
<dbReference type="EMBL" id="BMMH01000035">
    <property type="protein sequence ID" value="GGL44221.1"/>
    <property type="molecule type" value="Genomic_DNA"/>
</dbReference>
<keyword evidence="1" id="KW-0805">Transcription regulation</keyword>
<evidence type="ECO:0000313" key="6">
    <source>
        <dbReference type="Proteomes" id="UP000638263"/>
    </source>
</evidence>
<evidence type="ECO:0000256" key="3">
    <source>
        <dbReference type="ARBA" id="ARBA00023163"/>
    </source>
</evidence>
<dbReference type="PROSITE" id="PS50949">
    <property type="entry name" value="HTH_GNTR"/>
    <property type="match status" value="1"/>
</dbReference>
<feature type="domain" description="HTH gntR-type" evidence="4">
    <location>
        <begin position="4"/>
        <end position="72"/>
    </location>
</feature>
<keyword evidence="3" id="KW-0804">Transcription</keyword>
<keyword evidence="6" id="KW-1185">Reference proteome</keyword>
<dbReference type="PANTHER" id="PTHR44846">
    <property type="entry name" value="MANNOSYL-D-GLYCERATE TRANSPORT/METABOLISM SYSTEM REPRESSOR MNGR-RELATED"/>
    <property type="match status" value="1"/>
</dbReference>
<accession>A0A917RYB5</accession>
<dbReference type="InterPro" id="IPR036390">
    <property type="entry name" value="WH_DNA-bd_sf"/>
</dbReference>
<dbReference type="PANTHER" id="PTHR44846:SF17">
    <property type="entry name" value="GNTR-FAMILY TRANSCRIPTIONAL REGULATOR"/>
    <property type="match status" value="1"/>
</dbReference>
<dbReference type="RefSeq" id="WP_063000641.1">
    <property type="nucleotide sequence ID" value="NZ_BMMH01000035.1"/>
</dbReference>